<dbReference type="AlphaFoldDB" id="A0A132ADP5"/>
<gene>
    <name evidence="1" type="ORF">QR98_0075080</name>
</gene>
<evidence type="ECO:0000313" key="2">
    <source>
        <dbReference type="Proteomes" id="UP000616769"/>
    </source>
</evidence>
<sequence>MIIAINDKADGSGCGGGGRRHRRCLHSKYWEKKNTHWNWGILSTKNTNTNSSIRFDRILLQSSVLIENKTFDTIQIGFTFRIGKRKKNEIDM</sequence>
<comment type="caution">
    <text evidence="1">The sequence shown here is derived from an EMBL/GenBank/DDBJ whole genome shotgun (WGS) entry which is preliminary data.</text>
</comment>
<name>A0A132ADP5_SARSC</name>
<dbReference type="EMBL" id="JXLN01012969">
    <property type="protein sequence ID" value="KPM08979.1"/>
    <property type="molecule type" value="Genomic_DNA"/>
</dbReference>
<reference evidence="1 2" key="1">
    <citation type="journal article" date="2015" name="Parasit. Vectors">
        <title>Draft genome of the scabies mite.</title>
        <authorList>
            <person name="Rider S.D.Jr."/>
            <person name="Morgan M.S."/>
            <person name="Arlian L.G."/>
        </authorList>
    </citation>
    <scope>NUCLEOTIDE SEQUENCE [LARGE SCALE GENOMIC DNA]</scope>
    <source>
        <strain evidence="1">Arlian Lab</strain>
    </source>
</reference>
<dbReference type="Proteomes" id="UP000616769">
    <property type="component" value="Unassembled WGS sequence"/>
</dbReference>
<evidence type="ECO:0000313" key="1">
    <source>
        <dbReference type="EMBL" id="KPM08979.1"/>
    </source>
</evidence>
<proteinExistence type="predicted"/>
<organism evidence="1 2">
    <name type="scientific">Sarcoptes scabiei</name>
    <name type="common">Itch mite</name>
    <name type="synonym">Acarus scabiei</name>
    <dbReference type="NCBI Taxonomy" id="52283"/>
    <lineage>
        <taxon>Eukaryota</taxon>
        <taxon>Metazoa</taxon>
        <taxon>Ecdysozoa</taxon>
        <taxon>Arthropoda</taxon>
        <taxon>Chelicerata</taxon>
        <taxon>Arachnida</taxon>
        <taxon>Acari</taxon>
        <taxon>Acariformes</taxon>
        <taxon>Sarcoptiformes</taxon>
        <taxon>Astigmata</taxon>
        <taxon>Psoroptidia</taxon>
        <taxon>Sarcoptoidea</taxon>
        <taxon>Sarcoptidae</taxon>
        <taxon>Sarcoptinae</taxon>
        <taxon>Sarcoptes</taxon>
    </lineage>
</organism>
<accession>A0A132ADP5</accession>
<dbReference type="VEuPathDB" id="VectorBase:SSCA010437"/>
<protein>
    <submittedName>
        <fullName evidence="1">Uncharacterized protein</fullName>
    </submittedName>
</protein>